<dbReference type="eggNOG" id="ENOG502S9MP">
    <property type="taxonomic scope" value="Eukaryota"/>
</dbReference>
<dbReference type="PANTHER" id="PTHR31181">
    <property type="entry name" value="EGG CELL-SECRETED PROTEIN 1.4"/>
    <property type="match status" value="1"/>
</dbReference>
<sequence length="132" mass="14014">MSKPSFLHVFAVIIACTTILATPSAADLLSDVGLIGGGLGLPDVRQCLAGIFEVHGCLHELIFSVLSLQPRLVGPTCCSAFLQIDEGCLPKVFPLHPEFTSLLQNYCLSVIDGSVKLPPPPPPCDSGDCDYY</sequence>
<dbReference type="GO" id="GO:0031982">
    <property type="term" value="C:vesicle"/>
    <property type="evidence" value="ECO:0000318"/>
    <property type="project" value="GO_Central"/>
</dbReference>
<dbReference type="PANTHER" id="PTHR31181:SF67">
    <property type="entry name" value="PROLAMIN-LIKE PROTEIN (DUF1278)"/>
    <property type="match status" value="1"/>
</dbReference>
<evidence type="ECO:0000259" key="3">
    <source>
        <dbReference type="Pfam" id="PF05617"/>
    </source>
</evidence>
<feature type="domain" description="Prolamin-like" evidence="3">
    <location>
        <begin position="46"/>
        <end position="107"/>
    </location>
</feature>
<dbReference type="AlphaFoldDB" id="A0A022R417"/>
<evidence type="ECO:0000313" key="5">
    <source>
        <dbReference type="Proteomes" id="UP000030748"/>
    </source>
</evidence>
<feature type="signal peptide" evidence="2">
    <location>
        <begin position="1"/>
        <end position="21"/>
    </location>
</feature>
<dbReference type="GO" id="GO:0080155">
    <property type="term" value="P:regulation of double fertilization forming a zygote and endosperm"/>
    <property type="evidence" value="ECO:0000318"/>
    <property type="project" value="GO_Central"/>
</dbReference>
<dbReference type="Proteomes" id="UP000030748">
    <property type="component" value="Unassembled WGS sequence"/>
</dbReference>
<dbReference type="PROSITE" id="PS51257">
    <property type="entry name" value="PROKAR_LIPOPROTEIN"/>
    <property type="match status" value="1"/>
</dbReference>
<dbReference type="OMA" id="IEGACCK"/>
<name>A0A022R417_ERYGU</name>
<dbReference type="GO" id="GO:2000008">
    <property type="term" value="P:regulation of protein localization to cell surface"/>
    <property type="evidence" value="ECO:0000318"/>
    <property type="project" value="GO_Central"/>
</dbReference>
<feature type="non-terminal residue" evidence="4">
    <location>
        <position position="132"/>
    </location>
</feature>
<keyword evidence="1 2" id="KW-0732">Signal</keyword>
<evidence type="ECO:0000256" key="2">
    <source>
        <dbReference type="SAM" id="SignalP"/>
    </source>
</evidence>
<dbReference type="GO" id="GO:0009567">
    <property type="term" value="P:double fertilization forming a zygote and endosperm"/>
    <property type="evidence" value="ECO:0000318"/>
    <property type="project" value="GO_Central"/>
</dbReference>
<feature type="chain" id="PRO_5001504755" description="Prolamin-like domain-containing protein" evidence="2">
    <location>
        <begin position="22"/>
        <end position="132"/>
    </location>
</feature>
<dbReference type="KEGG" id="egt:105960636"/>
<dbReference type="InterPro" id="IPR008502">
    <property type="entry name" value="Prolamin-like"/>
</dbReference>
<keyword evidence="5" id="KW-1185">Reference proteome</keyword>
<organism evidence="4 5">
    <name type="scientific">Erythranthe guttata</name>
    <name type="common">Yellow monkey flower</name>
    <name type="synonym">Mimulus guttatus</name>
    <dbReference type="NCBI Taxonomy" id="4155"/>
    <lineage>
        <taxon>Eukaryota</taxon>
        <taxon>Viridiplantae</taxon>
        <taxon>Streptophyta</taxon>
        <taxon>Embryophyta</taxon>
        <taxon>Tracheophyta</taxon>
        <taxon>Spermatophyta</taxon>
        <taxon>Magnoliopsida</taxon>
        <taxon>eudicotyledons</taxon>
        <taxon>Gunneridae</taxon>
        <taxon>Pentapetalae</taxon>
        <taxon>asterids</taxon>
        <taxon>lamiids</taxon>
        <taxon>Lamiales</taxon>
        <taxon>Phrymaceae</taxon>
        <taxon>Erythranthe</taxon>
    </lineage>
</organism>
<gene>
    <name evidence="4" type="ORF">MIMGU_mgv1a020127mg</name>
</gene>
<reference evidence="4 5" key="1">
    <citation type="journal article" date="2013" name="Proc. Natl. Acad. Sci. U.S.A.">
        <title>Fine-scale variation in meiotic recombination in Mimulus inferred from population shotgun sequencing.</title>
        <authorList>
            <person name="Hellsten U."/>
            <person name="Wright K.M."/>
            <person name="Jenkins J."/>
            <person name="Shu S."/>
            <person name="Yuan Y."/>
            <person name="Wessler S.R."/>
            <person name="Schmutz J."/>
            <person name="Willis J.H."/>
            <person name="Rokhsar D.S."/>
        </authorList>
    </citation>
    <scope>NUCLEOTIDE SEQUENCE [LARGE SCALE GENOMIC DNA]</scope>
    <source>
        <strain evidence="5">cv. DUN x IM62</strain>
    </source>
</reference>
<evidence type="ECO:0000256" key="1">
    <source>
        <dbReference type="ARBA" id="ARBA00022729"/>
    </source>
</evidence>
<dbReference type="EMBL" id="KI630643">
    <property type="protein sequence ID" value="EYU34941.1"/>
    <property type="molecule type" value="Genomic_DNA"/>
</dbReference>
<dbReference type="OrthoDB" id="1705517at2759"/>
<dbReference type="Pfam" id="PF05617">
    <property type="entry name" value="Prolamin_like"/>
    <property type="match status" value="1"/>
</dbReference>
<dbReference type="STRING" id="4155.A0A022R417"/>
<proteinExistence type="predicted"/>
<evidence type="ECO:0000313" key="4">
    <source>
        <dbReference type="EMBL" id="EYU34941.1"/>
    </source>
</evidence>
<accession>A0A022R417</accession>
<dbReference type="PhylomeDB" id="A0A022R417"/>
<protein>
    <recommendedName>
        <fullName evidence="3">Prolamin-like domain-containing protein</fullName>
    </recommendedName>
</protein>
<dbReference type="GO" id="GO:0005576">
    <property type="term" value="C:extracellular region"/>
    <property type="evidence" value="ECO:0000318"/>
    <property type="project" value="GO_Central"/>
</dbReference>